<dbReference type="Proteomes" id="UP000001554">
    <property type="component" value="Chromosome 9"/>
</dbReference>
<keyword evidence="1" id="KW-1185">Reference proteome</keyword>
<evidence type="ECO:0000313" key="2">
    <source>
        <dbReference type="RefSeq" id="XP_035687375.1"/>
    </source>
</evidence>
<dbReference type="GeneID" id="118423366"/>
<organism evidence="1 2">
    <name type="scientific">Branchiostoma floridae</name>
    <name type="common">Florida lancelet</name>
    <name type="synonym">Amphioxus</name>
    <dbReference type="NCBI Taxonomy" id="7739"/>
    <lineage>
        <taxon>Eukaryota</taxon>
        <taxon>Metazoa</taxon>
        <taxon>Chordata</taxon>
        <taxon>Cephalochordata</taxon>
        <taxon>Leptocardii</taxon>
        <taxon>Amphioxiformes</taxon>
        <taxon>Branchiostomatidae</taxon>
        <taxon>Branchiostoma</taxon>
    </lineage>
</organism>
<evidence type="ECO:0000313" key="1">
    <source>
        <dbReference type="Proteomes" id="UP000001554"/>
    </source>
</evidence>
<dbReference type="OrthoDB" id="10458676at2759"/>
<gene>
    <name evidence="2" type="primary">LOC118423366</name>
</gene>
<reference evidence="1" key="1">
    <citation type="journal article" date="2020" name="Nat. Ecol. Evol.">
        <title>Deeply conserved synteny resolves early events in vertebrate evolution.</title>
        <authorList>
            <person name="Simakov O."/>
            <person name="Marletaz F."/>
            <person name="Yue J.X."/>
            <person name="O'Connell B."/>
            <person name="Jenkins J."/>
            <person name="Brandt A."/>
            <person name="Calef R."/>
            <person name="Tung C.H."/>
            <person name="Huang T.K."/>
            <person name="Schmutz J."/>
            <person name="Satoh N."/>
            <person name="Yu J.K."/>
            <person name="Putnam N.H."/>
            <person name="Green R.E."/>
            <person name="Rokhsar D.S."/>
        </authorList>
    </citation>
    <scope>NUCLEOTIDE SEQUENCE [LARGE SCALE GENOMIC DNA]</scope>
    <source>
        <strain evidence="1">S238N-H82</strain>
    </source>
</reference>
<dbReference type="AlphaFoldDB" id="A0A9J7LSC2"/>
<proteinExistence type="predicted"/>
<accession>A0A9J7LSC2</accession>
<dbReference type="OMA" id="CEITVSC"/>
<name>A0A9J7LSC2_BRAFL</name>
<dbReference type="KEGG" id="bfo:118423366"/>
<reference evidence="2" key="2">
    <citation type="submission" date="2025-08" db="UniProtKB">
        <authorList>
            <consortium name="RefSeq"/>
        </authorList>
    </citation>
    <scope>IDENTIFICATION</scope>
    <source>
        <strain evidence="2">S238N-H82</strain>
        <tissue evidence="2">Testes</tissue>
    </source>
</reference>
<dbReference type="RefSeq" id="XP_035687375.1">
    <property type="nucleotide sequence ID" value="XM_035831482.1"/>
</dbReference>
<sequence length="349" mass="39525">MSLPKDENYILVDFSNYVKAVDAQLSEMTPIVDNIMSPNVTYPIMKYEVSPSKTLEAGLYLYHVTRFIACNDTCDVSVLIKDNTEPHILNCPDLSQNLYGEECRDVNLYDYYSKSRISSCFGDNVGIKDVICRQTHLDRIAIGETAHITCYATDIAGTSSASYNITFHCKKNVCPPLKPPTHGAFVCHEDNLVQRCILFCREDKVHKRRNIFECDMTNPSSTWTGAGVDDIICQNRGRHKQRFTFNMSCDSDDLDFHREVKRTLSGTRNGHQLCHGMSDDDCEITVSCGNCSYEEDRESNCTENGMIVGETNGAGKYHLRLFYNGKSYSGVHLTLFKRKILLIHLPMIV</sequence>
<protein>
    <submittedName>
        <fullName evidence="2">Uncharacterized protein LOC118423366</fullName>
    </submittedName>
</protein>